<keyword evidence="1" id="KW-0472">Membrane</keyword>
<feature type="transmembrane region" description="Helical" evidence="1">
    <location>
        <begin position="33"/>
        <end position="59"/>
    </location>
</feature>
<reference evidence="2 3" key="1">
    <citation type="journal article" date="2015" name="Int. J. Syst. Evol. Microbiol.">
        <title>Aestuariivita atlantica sp. nov., isolated from deep sea sediment of the Atlantic Ocean.</title>
        <authorList>
            <person name="Li G."/>
            <person name="Lai Q."/>
            <person name="Du Y."/>
            <person name="Liu X."/>
            <person name="Sun F."/>
            <person name="Shao Z."/>
        </authorList>
    </citation>
    <scope>NUCLEOTIDE SEQUENCE [LARGE SCALE GENOMIC DNA]</scope>
    <source>
        <strain evidence="2 3">22II-S11-z3</strain>
    </source>
</reference>
<sequence length="81" mass="9422">MVDIWTALSVPVSVPDHVKMQYIYLDWWMDNHLVLYAVGLLAGALIGWVILRGTYAMLFGLRARRMDRRDPKLVYTSRNIV</sequence>
<dbReference type="Proteomes" id="UP000036938">
    <property type="component" value="Unassembled WGS sequence"/>
</dbReference>
<evidence type="ECO:0000256" key="1">
    <source>
        <dbReference type="SAM" id="Phobius"/>
    </source>
</evidence>
<organism evidence="2 3">
    <name type="scientific">Pseudaestuariivita atlantica</name>
    <dbReference type="NCBI Taxonomy" id="1317121"/>
    <lineage>
        <taxon>Bacteria</taxon>
        <taxon>Pseudomonadati</taxon>
        <taxon>Pseudomonadota</taxon>
        <taxon>Alphaproteobacteria</taxon>
        <taxon>Rhodobacterales</taxon>
        <taxon>Paracoccaceae</taxon>
        <taxon>Pseudaestuariivita</taxon>
    </lineage>
</organism>
<accession>A0A0L1JL66</accession>
<evidence type="ECO:0000313" key="2">
    <source>
        <dbReference type="EMBL" id="KNG92490.1"/>
    </source>
</evidence>
<evidence type="ECO:0000313" key="3">
    <source>
        <dbReference type="Proteomes" id="UP000036938"/>
    </source>
</evidence>
<proteinExistence type="predicted"/>
<dbReference type="AlphaFoldDB" id="A0A0L1JL66"/>
<comment type="caution">
    <text evidence="2">The sequence shown here is derived from an EMBL/GenBank/DDBJ whole genome shotgun (WGS) entry which is preliminary data.</text>
</comment>
<protein>
    <submittedName>
        <fullName evidence="2">Uncharacterized protein</fullName>
    </submittedName>
</protein>
<dbReference type="EMBL" id="AQQZ01000009">
    <property type="protein sequence ID" value="KNG92490.1"/>
    <property type="molecule type" value="Genomic_DNA"/>
</dbReference>
<gene>
    <name evidence="2" type="ORF">ATO11_17975</name>
</gene>
<keyword evidence="1" id="KW-1133">Transmembrane helix</keyword>
<keyword evidence="1" id="KW-0812">Transmembrane</keyword>
<name>A0A0L1JL66_9RHOB</name>
<dbReference type="RefSeq" id="WP_050532292.1">
    <property type="nucleotide sequence ID" value="NZ_AQQZ01000009.1"/>
</dbReference>
<dbReference type="STRING" id="1317121.ATO11_17975"/>
<keyword evidence="3" id="KW-1185">Reference proteome</keyword>